<gene>
    <name evidence="2" type="ORF">C6V80_04070</name>
    <name evidence="3" type="ORF">EDC58_0612</name>
</gene>
<protein>
    <submittedName>
        <fullName evidence="2">Class I SAM-dependent methyltransferase</fullName>
    </submittedName>
    <submittedName>
        <fullName evidence="3">Methyltransferase family protein</fullName>
    </submittedName>
</protein>
<accession>A0AAJ4REA8</accession>
<dbReference type="Pfam" id="PF13649">
    <property type="entry name" value="Methyltransf_25"/>
    <property type="match status" value="1"/>
</dbReference>
<dbReference type="InterPro" id="IPR041698">
    <property type="entry name" value="Methyltransf_25"/>
</dbReference>
<dbReference type="Gene3D" id="3.40.50.150">
    <property type="entry name" value="Vaccinia Virus protein VP39"/>
    <property type="match status" value="1"/>
</dbReference>
<keyword evidence="3" id="KW-0808">Transferase</keyword>
<dbReference type="AlphaFoldDB" id="A0AAJ4REA8"/>
<sequence>MIEEKIKWNEKYKTFTPKAPSILLDHIPSAKNKKALDLAGGLGTNAEALLNKGYDVTLIDISNVAISKIKNPKIKTICLDLDNYIIPQNEYDVIIIIKYFNLDLLKQIPKALKKGGYFAFEKIPKYKLTTEEFFEIFKDFETIFFTKEPFRFVGKIF</sequence>
<dbReference type="SUPFAM" id="SSF53335">
    <property type="entry name" value="S-adenosyl-L-methionine-dependent methyltransferases"/>
    <property type="match status" value="1"/>
</dbReference>
<evidence type="ECO:0000313" key="5">
    <source>
        <dbReference type="Proteomes" id="UP000298805"/>
    </source>
</evidence>
<dbReference type="GO" id="GO:0008168">
    <property type="term" value="F:methyltransferase activity"/>
    <property type="evidence" value="ECO:0007669"/>
    <property type="project" value="UniProtKB-KW"/>
</dbReference>
<dbReference type="Proteomes" id="UP000272781">
    <property type="component" value="Unassembled WGS sequence"/>
</dbReference>
<dbReference type="InterPro" id="IPR029063">
    <property type="entry name" value="SAM-dependent_MTases_sf"/>
</dbReference>
<evidence type="ECO:0000313" key="4">
    <source>
        <dbReference type="Proteomes" id="UP000272781"/>
    </source>
</evidence>
<feature type="domain" description="Methyltransferase" evidence="1">
    <location>
        <begin position="36"/>
        <end position="116"/>
    </location>
</feature>
<reference evidence="2" key="3">
    <citation type="submission" date="2019-06" db="EMBL/GenBank/DDBJ databases">
        <title>A comparative analysis of the Nautiliaceae.</title>
        <authorList>
            <person name="Grosche A."/>
            <person name="Smedile F."/>
            <person name="Vetriani C."/>
        </authorList>
    </citation>
    <scope>NUCLEOTIDE SEQUENCE</scope>
    <source>
        <strain evidence="2">TB6</strain>
    </source>
</reference>
<dbReference type="EMBL" id="CP027432">
    <property type="protein sequence ID" value="QCI28160.1"/>
    <property type="molecule type" value="Genomic_DNA"/>
</dbReference>
<proteinExistence type="predicted"/>
<keyword evidence="3" id="KW-0489">Methyltransferase</keyword>
<reference evidence="3 4" key="2">
    <citation type="submission" date="2018-11" db="EMBL/GenBank/DDBJ databases">
        <title>Genomic Encyclopedia of Type Strains, Phase IV (KMG-IV): sequencing the most valuable type-strain genomes for metagenomic binning, comparative biology and taxonomic classification.</title>
        <authorList>
            <person name="Goeker M."/>
        </authorList>
    </citation>
    <scope>NUCLEOTIDE SEQUENCE [LARGE SCALE GENOMIC DNA]</scope>
    <source>
        <strain evidence="3 4">DSM 27783</strain>
    </source>
</reference>
<evidence type="ECO:0000313" key="3">
    <source>
        <dbReference type="EMBL" id="ROR41128.1"/>
    </source>
</evidence>
<organism evidence="3 4">
    <name type="scientific">Caminibacter pacificus</name>
    <dbReference type="NCBI Taxonomy" id="1424653"/>
    <lineage>
        <taxon>Bacteria</taxon>
        <taxon>Pseudomonadati</taxon>
        <taxon>Campylobacterota</taxon>
        <taxon>Epsilonproteobacteria</taxon>
        <taxon>Nautiliales</taxon>
        <taxon>Nautiliaceae</taxon>
        <taxon>Caminibacter</taxon>
    </lineage>
</organism>
<keyword evidence="5" id="KW-1185">Reference proteome</keyword>
<dbReference type="GO" id="GO:0032259">
    <property type="term" value="P:methylation"/>
    <property type="evidence" value="ECO:0007669"/>
    <property type="project" value="UniProtKB-KW"/>
</dbReference>
<evidence type="ECO:0000313" key="2">
    <source>
        <dbReference type="EMBL" id="QCI28160.1"/>
    </source>
</evidence>
<dbReference type="RefSeq" id="WP_123352024.1">
    <property type="nucleotide sequence ID" value="NZ_CP027432.2"/>
</dbReference>
<dbReference type="EMBL" id="RJVK01000001">
    <property type="protein sequence ID" value="ROR41128.1"/>
    <property type="molecule type" value="Genomic_DNA"/>
</dbReference>
<reference evidence="5" key="1">
    <citation type="submission" date="2018-03" db="EMBL/GenBank/DDBJ databases">
        <title>A comparative analysis of the Nautiliaceae.</title>
        <authorList>
            <person name="Grosche A."/>
            <person name="Smedile F."/>
            <person name="Vetriani C."/>
        </authorList>
    </citation>
    <scope>NUCLEOTIDE SEQUENCE [LARGE SCALE GENOMIC DNA]</scope>
    <source>
        <strain evidence="5">TB6</strain>
    </source>
</reference>
<dbReference type="CDD" id="cd02440">
    <property type="entry name" value="AdoMet_MTases"/>
    <property type="match status" value="1"/>
</dbReference>
<dbReference type="Proteomes" id="UP000298805">
    <property type="component" value="Chromosome"/>
</dbReference>
<name>A0AAJ4REA8_9BACT</name>
<evidence type="ECO:0000259" key="1">
    <source>
        <dbReference type="Pfam" id="PF13649"/>
    </source>
</evidence>